<dbReference type="RefSeq" id="WP_108955808.1">
    <property type="nucleotide sequence ID" value="NZ_BEVZ01000006.1"/>
</dbReference>
<reference evidence="9 10" key="1">
    <citation type="submission" date="2024-06" db="EMBL/GenBank/DDBJ databases">
        <title>The Natural Products Discovery Center: Release of the First 8490 Sequenced Strains for Exploring Actinobacteria Biosynthetic Diversity.</title>
        <authorList>
            <person name="Kalkreuter E."/>
            <person name="Kautsar S.A."/>
            <person name="Yang D."/>
            <person name="Bader C.D."/>
            <person name="Teijaro C.N."/>
            <person name="Fluegel L."/>
            <person name="Davis C.M."/>
            <person name="Simpson J.R."/>
            <person name="Lauterbach L."/>
            <person name="Steele A.D."/>
            <person name="Gui C."/>
            <person name="Meng S."/>
            <person name="Li G."/>
            <person name="Viehrig K."/>
            <person name="Ye F."/>
            <person name="Su P."/>
            <person name="Kiefer A.F."/>
            <person name="Nichols A."/>
            <person name="Cepeda A.J."/>
            <person name="Yan W."/>
            <person name="Fan B."/>
            <person name="Jiang Y."/>
            <person name="Adhikari A."/>
            <person name="Zheng C.-J."/>
            <person name="Schuster L."/>
            <person name="Cowan T.M."/>
            <person name="Smanski M.J."/>
            <person name="Chevrette M.G."/>
            <person name="De Carvalho L.P.S."/>
            <person name="Shen B."/>
        </authorList>
    </citation>
    <scope>NUCLEOTIDE SEQUENCE [LARGE SCALE GENOMIC DNA]</scope>
    <source>
        <strain evidence="9 10">NPDC038104</strain>
    </source>
</reference>
<dbReference type="InterPro" id="IPR051269">
    <property type="entry name" value="Fe-S_cluster_ET"/>
</dbReference>
<evidence type="ECO:0000313" key="9">
    <source>
        <dbReference type="EMBL" id="MEU3554345.1"/>
    </source>
</evidence>
<comment type="function">
    <text evidence="8">Ferredoxins are iron-sulfur proteins that transfer electrons in a wide variety of metabolic reactions.</text>
</comment>
<evidence type="ECO:0000256" key="4">
    <source>
        <dbReference type="ARBA" id="ARBA00022982"/>
    </source>
</evidence>
<dbReference type="Pfam" id="PF13370">
    <property type="entry name" value="Fer4_13"/>
    <property type="match status" value="1"/>
</dbReference>
<keyword evidence="2 8" id="KW-0813">Transport</keyword>
<organism evidence="9 10">
    <name type="scientific">Streptomyces fragilis</name>
    <dbReference type="NCBI Taxonomy" id="67301"/>
    <lineage>
        <taxon>Bacteria</taxon>
        <taxon>Bacillati</taxon>
        <taxon>Actinomycetota</taxon>
        <taxon>Actinomycetes</taxon>
        <taxon>Kitasatosporales</taxon>
        <taxon>Streptomycetaceae</taxon>
        <taxon>Streptomyces</taxon>
    </lineage>
</organism>
<comment type="cofactor">
    <cofactor evidence="1">
        <name>[3Fe-4S] cluster</name>
        <dbReference type="ChEBI" id="CHEBI:21137"/>
    </cofactor>
</comment>
<evidence type="ECO:0000256" key="1">
    <source>
        <dbReference type="ARBA" id="ARBA00001927"/>
    </source>
</evidence>
<dbReference type="InterPro" id="IPR001080">
    <property type="entry name" value="3Fe4S_ferredoxin"/>
</dbReference>
<keyword evidence="10" id="KW-1185">Reference proteome</keyword>
<evidence type="ECO:0000256" key="8">
    <source>
        <dbReference type="RuleBase" id="RU368020"/>
    </source>
</evidence>
<evidence type="ECO:0000256" key="2">
    <source>
        <dbReference type="ARBA" id="ARBA00022448"/>
    </source>
</evidence>
<comment type="caution">
    <text evidence="9">The sequence shown here is derived from an EMBL/GenBank/DDBJ whole genome shotgun (WGS) entry which is preliminary data.</text>
</comment>
<dbReference type="Gene3D" id="3.30.70.20">
    <property type="match status" value="1"/>
</dbReference>
<gene>
    <name evidence="9" type="ORF">AB0E65_08990</name>
</gene>
<evidence type="ECO:0000256" key="6">
    <source>
        <dbReference type="ARBA" id="ARBA00023014"/>
    </source>
</evidence>
<keyword evidence="5 8" id="KW-0408">Iron</keyword>
<dbReference type="SUPFAM" id="SSF54862">
    <property type="entry name" value="4Fe-4S ferredoxins"/>
    <property type="match status" value="1"/>
</dbReference>
<sequence length="66" mass="6750">MKVAVDQGLCCGAGQCVLVAPEVFDQQEEDGRVILLDPEPGEGHAAAVREAAATCPTGAVRLVDGD</sequence>
<proteinExistence type="predicted"/>
<accession>A0ABV2YF37</accession>
<dbReference type="PANTHER" id="PTHR36923:SF3">
    <property type="entry name" value="FERREDOXIN"/>
    <property type="match status" value="1"/>
</dbReference>
<evidence type="ECO:0000256" key="3">
    <source>
        <dbReference type="ARBA" id="ARBA00022723"/>
    </source>
</evidence>
<dbReference type="EMBL" id="JBEZUR010000009">
    <property type="protein sequence ID" value="MEU3554345.1"/>
    <property type="molecule type" value="Genomic_DNA"/>
</dbReference>
<keyword evidence="3 8" id="KW-0479">Metal-binding</keyword>
<dbReference type="PANTHER" id="PTHR36923">
    <property type="entry name" value="FERREDOXIN"/>
    <property type="match status" value="1"/>
</dbReference>
<dbReference type="PRINTS" id="PR00352">
    <property type="entry name" value="3FE4SFRDOXIN"/>
</dbReference>
<keyword evidence="4 8" id="KW-0249">Electron transport</keyword>
<evidence type="ECO:0000313" key="10">
    <source>
        <dbReference type="Proteomes" id="UP001550850"/>
    </source>
</evidence>
<dbReference type="Proteomes" id="UP001550850">
    <property type="component" value="Unassembled WGS sequence"/>
</dbReference>
<keyword evidence="6 8" id="KW-0411">Iron-sulfur</keyword>
<name>A0ABV2YF37_9ACTN</name>
<evidence type="ECO:0000256" key="7">
    <source>
        <dbReference type="ARBA" id="ARBA00023291"/>
    </source>
</evidence>
<evidence type="ECO:0000256" key="5">
    <source>
        <dbReference type="ARBA" id="ARBA00023004"/>
    </source>
</evidence>
<keyword evidence="7" id="KW-0003">3Fe-4S</keyword>
<protein>
    <recommendedName>
        <fullName evidence="8">Ferredoxin</fullName>
    </recommendedName>
</protein>